<comment type="subcellular location">
    <subcellularLocation>
        <location evidence="1">Cell membrane</location>
        <topology evidence="1">Lipid-anchor</topology>
        <topology evidence="1">GPI-anchor</topology>
    </subcellularLocation>
    <subcellularLocation>
        <location evidence="2">Secreted</location>
    </subcellularLocation>
</comment>
<keyword evidence="10" id="KW-0472">Membrane</keyword>
<keyword evidence="13" id="KW-0449">Lipoprotein</keyword>
<evidence type="ECO:0000256" key="11">
    <source>
        <dbReference type="ARBA" id="ARBA00023157"/>
    </source>
</evidence>
<dbReference type="Pfam" id="PF05730">
    <property type="entry name" value="CFEM"/>
    <property type="match status" value="1"/>
</dbReference>
<dbReference type="Proteomes" id="UP001176059">
    <property type="component" value="Unassembled WGS sequence"/>
</dbReference>
<dbReference type="GO" id="GO:0005576">
    <property type="term" value="C:extracellular region"/>
    <property type="evidence" value="ECO:0007669"/>
    <property type="project" value="UniProtKB-SubCell"/>
</dbReference>
<dbReference type="GO" id="GO:0005886">
    <property type="term" value="C:plasma membrane"/>
    <property type="evidence" value="ECO:0007669"/>
    <property type="project" value="UniProtKB-SubCell"/>
</dbReference>
<keyword evidence="4" id="KW-1003">Cell membrane</keyword>
<proteinExistence type="inferred from homology"/>
<evidence type="ECO:0000256" key="10">
    <source>
        <dbReference type="ARBA" id="ARBA00023136"/>
    </source>
</evidence>
<comment type="caution">
    <text evidence="17">The sequence shown here is derived from an EMBL/GenBank/DDBJ whole genome shotgun (WGS) entry which is preliminary data.</text>
</comment>
<evidence type="ECO:0000256" key="2">
    <source>
        <dbReference type="ARBA" id="ARBA00004613"/>
    </source>
</evidence>
<evidence type="ECO:0000256" key="13">
    <source>
        <dbReference type="ARBA" id="ARBA00023288"/>
    </source>
</evidence>
<keyword evidence="8 15" id="KW-0732">Signal</keyword>
<reference evidence="17" key="1">
    <citation type="submission" date="2022-08" db="EMBL/GenBank/DDBJ databases">
        <authorList>
            <consortium name="DOE Joint Genome Institute"/>
            <person name="Min B."/>
            <person name="Sierra-Patev S."/>
            <person name="Naranjo-Ortiz M."/>
            <person name="Looney B."/>
            <person name="Konkel Z."/>
            <person name="Slot J.C."/>
            <person name="Sakamoto Y."/>
            <person name="Steenwyk J.L."/>
            <person name="Rokas A."/>
            <person name="Carro J."/>
            <person name="Camarero S."/>
            <person name="Ferreira P."/>
            <person name="Molpeceres G."/>
            <person name="Ruiz-duenas F.J."/>
            <person name="Serrano A."/>
            <person name="Henrissat B."/>
            <person name="Drula E."/>
            <person name="Hughes K.W."/>
            <person name="Mata J.L."/>
            <person name="Ishikawa N.K."/>
            <person name="Vargas-Isla R."/>
            <person name="Ushijima S."/>
            <person name="Smith C.A."/>
            <person name="Ahrendt S."/>
            <person name="Andreopoulos W."/>
            <person name="He G."/>
            <person name="LaButti K."/>
            <person name="Lipzen A."/>
            <person name="Ng V."/>
            <person name="Riley R."/>
            <person name="Sandor L."/>
            <person name="Barry K."/>
            <person name="Martinez A.T."/>
            <person name="Xiao Y."/>
            <person name="Gibbons J.G."/>
            <person name="Terashima K."/>
            <person name="Hibbett D.S."/>
            <person name="Grigoriev I.V."/>
        </authorList>
    </citation>
    <scope>NUCLEOTIDE SEQUENCE</scope>
    <source>
        <strain evidence="17">ET3784</strain>
    </source>
</reference>
<keyword evidence="7" id="KW-0479">Metal-binding</keyword>
<accession>A0AA38N160</accession>
<keyword evidence="5" id="KW-0964">Secreted</keyword>
<dbReference type="GO" id="GO:0046872">
    <property type="term" value="F:metal ion binding"/>
    <property type="evidence" value="ECO:0007669"/>
    <property type="project" value="UniProtKB-KW"/>
</dbReference>
<evidence type="ECO:0000256" key="7">
    <source>
        <dbReference type="ARBA" id="ARBA00022723"/>
    </source>
</evidence>
<organism evidence="17 18">
    <name type="scientific">Lentinula guzmanii</name>
    <dbReference type="NCBI Taxonomy" id="2804957"/>
    <lineage>
        <taxon>Eukaryota</taxon>
        <taxon>Fungi</taxon>
        <taxon>Dikarya</taxon>
        <taxon>Basidiomycota</taxon>
        <taxon>Agaricomycotina</taxon>
        <taxon>Agaricomycetes</taxon>
        <taxon>Agaricomycetidae</taxon>
        <taxon>Agaricales</taxon>
        <taxon>Marasmiineae</taxon>
        <taxon>Omphalotaceae</taxon>
        <taxon>Lentinula</taxon>
    </lineage>
</organism>
<dbReference type="SMART" id="SM00747">
    <property type="entry name" value="CFEM"/>
    <property type="match status" value="1"/>
</dbReference>
<feature type="signal peptide" evidence="15">
    <location>
        <begin position="1"/>
        <end position="20"/>
    </location>
</feature>
<dbReference type="InterPro" id="IPR008427">
    <property type="entry name" value="Extracellular_membr_CFEM_dom"/>
</dbReference>
<evidence type="ECO:0000256" key="12">
    <source>
        <dbReference type="ARBA" id="ARBA00023180"/>
    </source>
</evidence>
<evidence type="ECO:0000256" key="3">
    <source>
        <dbReference type="ARBA" id="ARBA00010031"/>
    </source>
</evidence>
<evidence type="ECO:0000256" key="14">
    <source>
        <dbReference type="SAM" id="MobiDB-lite"/>
    </source>
</evidence>
<evidence type="ECO:0000256" key="9">
    <source>
        <dbReference type="ARBA" id="ARBA00023004"/>
    </source>
</evidence>
<keyword evidence="18" id="KW-1185">Reference proteome</keyword>
<keyword evidence="9" id="KW-0408">Iron</keyword>
<keyword evidence="12" id="KW-0325">Glycoprotein</keyword>
<dbReference type="PANTHER" id="PTHR37928">
    <property type="entry name" value="CFEM DOMAIN PROTEIN (AFU_ORTHOLOGUE AFUA_6G14090)"/>
    <property type="match status" value="1"/>
</dbReference>
<evidence type="ECO:0000256" key="4">
    <source>
        <dbReference type="ARBA" id="ARBA00022475"/>
    </source>
</evidence>
<gene>
    <name evidence="17" type="ORF">DFJ43DRAFT_231566</name>
</gene>
<dbReference type="EMBL" id="JANVFO010000018">
    <property type="protein sequence ID" value="KAJ3733396.1"/>
    <property type="molecule type" value="Genomic_DNA"/>
</dbReference>
<evidence type="ECO:0000256" key="1">
    <source>
        <dbReference type="ARBA" id="ARBA00004609"/>
    </source>
</evidence>
<evidence type="ECO:0000256" key="5">
    <source>
        <dbReference type="ARBA" id="ARBA00022525"/>
    </source>
</evidence>
<reference evidence="17" key="2">
    <citation type="journal article" date="2023" name="Proc. Natl. Acad. Sci. U.S.A.">
        <title>A global phylogenomic analysis of the shiitake genus Lentinula.</title>
        <authorList>
            <person name="Sierra-Patev S."/>
            <person name="Min B."/>
            <person name="Naranjo-Ortiz M."/>
            <person name="Looney B."/>
            <person name="Konkel Z."/>
            <person name="Slot J.C."/>
            <person name="Sakamoto Y."/>
            <person name="Steenwyk J.L."/>
            <person name="Rokas A."/>
            <person name="Carro J."/>
            <person name="Camarero S."/>
            <person name="Ferreira P."/>
            <person name="Molpeceres G."/>
            <person name="Ruiz-Duenas F.J."/>
            <person name="Serrano A."/>
            <person name="Henrissat B."/>
            <person name="Drula E."/>
            <person name="Hughes K.W."/>
            <person name="Mata J.L."/>
            <person name="Ishikawa N.K."/>
            <person name="Vargas-Isla R."/>
            <person name="Ushijima S."/>
            <person name="Smith C.A."/>
            <person name="Donoghue J."/>
            <person name="Ahrendt S."/>
            <person name="Andreopoulos W."/>
            <person name="He G."/>
            <person name="LaButti K."/>
            <person name="Lipzen A."/>
            <person name="Ng V."/>
            <person name="Riley R."/>
            <person name="Sandor L."/>
            <person name="Barry K."/>
            <person name="Martinez A.T."/>
            <person name="Xiao Y."/>
            <person name="Gibbons J.G."/>
            <person name="Terashima K."/>
            <person name="Grigoriev I.V."/>
            <person name="Hibbett D."/>
        </authorList>
    </citation>
    <scope>NUCLEOTIDE SEQUENCE</scope>
    <source>
        <strain evidence="17">ET3784</strain>
    </source>
</reference>
<evidence type="ECO:0000256" key="15">
    <source>
        <dbReference type="SAM" id="SignalP"/>
    </source>
</evidence>
<dbReference type="PANTHER" id="PTHR37928:SF2">
    <property type="entry name" value="GPI ANCHORED CFEM DOMAIN PROTEIN (AFU_ORTHOLOGUE AFUA_6G10580)"/>
    <property type="match status" value="1"/>
</dbReference>
<feature type="region of interest" description="Disordered" evidence="14">
    <location>
        <begin position="122"/>
        <end position="157"/>
    </location>
</feature>
<sequence length="199" mass="19426">MKFPIFYILGLSLYVGLAVAQVLSQCATACVSQAAVKDGCVSFTNLTCVCTSAQFQQDALSCLTAECSSSDLTTLEGLQAQECGAMQLSATGTPSDTATFTASGISSGSGTSLSISSTSGATTTTTVSGSGSASTTVTSSGSGTIVPPPSSVLSSATSAASSAGSSASSPSSTGNSAQNVQIPLGMGMSFVALFAALWV</sequence>
<evidence type="ECO:0000259" key="16">
    <source>
        <dbReference type="PROSITE" id="PS52012"/>
    </source>
</evidence>
<evidence type="ECO:0000256" key="8">
    <source>
        <dbReference type="ARBA" id="ARBA00022729"/>
    </source>
</evidence>
<dbReference type="InterPro" id="IPR051735">
    <property type="entry name" value="CFEM_domain"/>
</dbReference>
<keyword evidence="11" id="KW-1015">Disulfide bond</keyword>
<name>A0AA38N160_9AGAR</name>
<dbReference type="PROSITE" id="PS52012">
    <property type="entry name" value="CFEM"/>
    <property type="match status" value="1"/>
</dbReference>
<dbReference type="AlphaFoldDB" id="A0AA38N160"/>
<feature type="chain" id="PRO_5041434328" description="CFEM domain-containing protein" evidence="15">
    <location>
        <begin position="21"/>
        <end position="199"/>
    </location>
</feature>
<evidence type="ECO:0000313" key="17">
    <source>
        <dbReference type="EMBL" id="KAJ3733396.1"/>
    </source>
</evidence>
<protein>
    <recommendedName>
        <fullName evidence="16">CFEM domain-containing protein</fullName>
    </recommendedName>
</protein>
<keyword evidence="6" id="KW-0349">Heme</keyword>
<comment type="similarity">
    <text evidence="3">Belongs to the RBT5 family.</text>
</comment>
<feature type="domain" description="CFEM" evidence="16">
    <location>
        <begin position="1"/>
        <end position="108"/>
    </location>
</feature>
<evidence type="ECO:0000256" key="6">
    <source>
        <dbReference type="ARBA" id="ARBA00022617"/>
    </source>
</evidence>
<evidence type="ECO:0000313" key="18">
    <source>
        <dbReference type="Proteomes" id="UP001176059"/>
    </source>
</evidence>